<reference evidence="1" key="2">
    <citation type="journal article" date="2023" name="Microbiol Resour">
        <title>Decontamination and Annotation of the Draft Genome Sequence of the Oomycete Lagenidium giganteum ARSEF 373.</title>
        <authorList>
            <person name="Morgan W.R."/>
            <person name="Tartar A."/>
        </authorList>
    </citation>
    <scope>NUCLEOTIDE SEQUENCE</scope>
    <source>
        <strain evidence="1">ARSEF 373</strain>
    </source>
</reference>
<comment type="caution">
    <text evidence="1">The sequence shown here is derived from an EMBL/GenBank/DDBJ whole genome shotgun (WGS) entry which is preliminary data.</text>
</comment>
<reference evidence="1" key="1">
    <citation type="submission" date="2022-11" db="EMBL/GenBank/DDBJ databases">
        <authorList>
            <person name="Morgan W.R."/>
            <person name="Tartar A."/>
        </authorList>
    </citation>
    <scope>NUCLEOTIDE SEQUENCE</scope>
    <source>
        <strain evidence="1">ARSEF 373</strain>
    </source>
</reference>
<evidence type="ECO:0000313" key="1">
    <source>
        <dbReference type="EMBL" id="DAZ99017.1"/>
    </source>
</evidence>
<proteinExistence type="predicted"/>
<dbReference type="Proteomes" id="UP001146120">
    <property type="component" value="Unassembled WGS sequence"/>
</dbReference>
<protein>
    <submittedName>
        <fullName evidence="1">Uncharacterized protein</fullName>
    </submittedName>
</protein>
<name>A0AAV2YWJ0_9STRA</name>
<dbReference type="AlphaFoldDB" id="A0AAV2YWJ0"/>
<gene>
    <name evidence="1" type="ORF">N0F65_011272</name>
</gene>
<keyword evidence="2" id="KW-1185">Reference proteome</keyword>
<evidence type="ECO:0000313" key="2">
    <source>
        <dbReference type="Proteomes" id="UP001146120"/>
    </source>
</evidence>
<organism evidence="1 2">
    <name type="scientific">Lagenidium giganteum</name>
    <dbReference type="NCBI Taxonomy" id="4803"/>
    <lineage>
        <taxon>Eukaryota</taxon>
        <taxon>Sar</taxon>
        <taxon>Stramenopiles</taxon>
        <taxon>Oomycota</taxon>
        <taxon>Peronosporomycetes</taxon>
        <taxon>Pythiales</taxon>
        <taxon>Pythiaceae</taxon>
    </lineage>
</organism>
<dbReference type="EMBL" id="DAKRPA010000092">
    <property type="protein sequence ID" value="DAZ99017.1"/>
    <property type="molecule type" value="Genomic_DNA"/>
</dbReference>
<accession>A0AAV2YWJ0</accession>
<sequence length="89" mass="10234">MGFRRQVAQTFGIRTLRDFFNASGQWPTAQEFAWSHVDYSQHEPTVYTQFQWLKSLHGEGSQVLARVMPICGLLTAHRPTVLQRGKSKL</sequence>